<dbReference type="InterPro" id="IPR044152">
    <property type="entry name" value="YqjM-like"/>
</dbReference>
<dbReference type="OrthoDB" id="8521686at2"/>
<gene>
    <name evidence="7" type="ORF">H0A68_17760</name>
</gene>
<name>A0A853FFS8_9BURK</name>
<protein>
    <submittedName>
        <fullName evidence="7">NADH:flavin oxidoreductase</fullName>
    </submittedName>
</protein>
<dbReference type="PANTHER" id="PTHR43303">
    <property type="entry name" value="NADPH DEHYDROGENASE C23G7.10C-RELATED"/>
    <property type="match status" value="1"/>
</dbReference>
<dbReference type="Gene3D" id="3.20.20.70">
    <property type="entry name" value="Aldolase class I"/>
    <property type="match status" value="1"/>
</dbReference>
<dbReference type="GO" id="GO:0010181">
    <property type="term" value="F:FMN binding"/>
    <property type="evidence" value="ECO:0007669"/>
    <property type="project" value="InterPro"/>
</dbReference>
<proteinExistence type="predicted"/>
<evidence type="ECO:0000313" key="7">
    <source>
        <dbReference type="EMBL" id="NYT38729.1"/>
    </source>
</evidence>
<accession>A0A853FFS8</accession>
<dbReference type="InterPro" id="IPR001155">
    <property type="entry name" value="OxRdtase_FMN_N"/>
</dbReference>
<dbReference type="CDD" id="cd02803">
    <property type="entry name" value="OYE_like_FMN_family"/>
    <property type="match status" value="1"/>
</dbReference>
<dbReference type="GO" id="GO:0003959">
    <property type="term" value="F:NADPH dehydrogenase activity"/>
    <property type="evidence" value="ECO:0007669"/>
    <property type="project" value="InterPro"/>
</dbReference>
<comment type="cofactor">
    <cofactor evidence="1">
        <name>FMN</name>
        <dbReference type="ChEBI" id="CHEBI:58210"/>
    </cofactor>
</comment>
<evidence type="ECO:0000313" key="8">
    <source>
        <dbReference type="Proteomes" id="UP000580517"/>
    </source>
</evidence>
<dbReference type="AlphaFoldDB" id="A0A853FFS8"/>
<sequence>MKLLEPLDIRNIQISNRLVLAPMSRMQANEDGTVSERMPLYYSNYARRGVGLLMTEALYTDKISGRAYFNQPGLCTAAQRDTWRTVVSAVHDMGGRIFAQLQHGGRLAEPGLNPQHIAASDGIAAGNTWQTGRPNAAARAATTSEIKQIIECFERAASYAVEAGFDGIEIHGARGYLIDDFLSASTNRREDEYGGSLENRLRLPVQIVECVRGVVGKRPISFNMSLYKMDDLSYTPPGGEAEMTSIASALETAGVDLLHVSTRKALRDEQWGEPLVKVIGAAVTRARVIANGGLKTLDDCSQCLALPGVEAVSLARALLSNPDWLSMALERRPLETYVPGMEREALRIA</sequence>
<reference evidence="7 8" key="1">
    <citation type="submission" date="2020-07" db="EMBL/GenBank/DDBJ databases">
        <title>Taxonomic revisions and descriptions of new bacterial species based on genomic comparisons in the high-G+C-content subgroup of the family Alcaligenaceae.</title>
        <authorList>
            <person name="Szabo A."/>
            <person name="Felfoldi T."/>
        </authorList>
    </citation>
    <scope>NUCLEOTIDE SEQUENCE [LARGE SCALE GENOMIC DNA]</scope>
    <source>
        <strain evidence="7 8">DSM 25264</strain>
    </source>
</reference>
<keyword evidence="3" id="KW-0288">FMN</keyword>
<dbReference type="GO" id="GO:0050661">
    <property type="term" value="F:NADP binding"/>
    <property type="evidence" value="ECO:0007669"/>
    <property type="project" value="InterPro"/>
</dbReference>
<keyword evidence="5" id="KW-0560">Oxidoreductase</keyword>
<keyword evidence="8" id="KW-1185">Reference proteome</keyword>
<dbReference type="InterPro" id="IPR013785">
    <property type="entry name" value="Aldolase_TIM"/>
</dbReference>
<dbReference type="Pfam" id="PF00724">
    <property type="entry name" value="Oxidored_FMN"/>
    <property type="match status" value="1"/>
</dbReference>
<feature type="domain" description="NADH:flavin oxidoreductase/NADH oxidase N-terminal" evidence="6">
    <location>
        <begin position="2"/>
        <end position="334"/>
    </location>
</feature>
<dbReference type="SUPFAM" id="SSF51395">
    <property type="entry name" value="FMN-linked oxidoreductases"/>
    <property type="match status" value="1"/>
</dbReference>
<organism evidence="7 8">
    <name type="scientific">Allopusillimonas soli</name>
    <dbReference type="NCBI Taxonomy" id="659016"/>
    <lineage>
        <taxon>Bacteria</taxon>
        <taxon>Pseudomonadati</taxon>
        <taxon>Pseudomonadota</taxon>
        <taxon>Betaproteobacteria</taxon>
        <taxon>Burkholderiales</taxon>
        <taxon>Alcaligenaceae</taxon>
        <taxon>Allopusillimonas</taxon>
    </lineage>
</organism>
<evidence type="ECO:0000256" key="3">
    <source>
        <dbReference type="ARBA" id="ARBA00022643"/>
    </source>
</evidence>
<evidence type="ECO:0000256" key="4">
    <source>
        <dbReference type="ARBA" id="ARBA00022857"/>
    </source>
</evidence>
<keyword evidence="2" id="KW-0285">Flavoprotein</keyword>
<evidence type="ECO:0000256" key="2">
    <source>
        <dbReference type="ARBA" id="ARBA00022630"/>
    </source>
</evidence>
<keyword evidence="4" id="KW-0521">NADP</keyword>
<dbReference type="EMBL" id="JACCEW010000006">
    <property type="protein sequence ID" value="NYT38729.1"/>
    <property type="molecule type" value="Genomic_DNA"/>
</dbReference>
<evidence type="ECO:0000256" key="5">
    <source>
        <dbReference type="ARBA" id="ARBA00023002"/>
    </source>
</evidence>
<dbReference type="RefSeq" id="WP_129970597.1">
    <property type="nucleotide sequence ID" value="NZ_JACCEW010000006.1"/>
</dbReference>
<dbReference type="PANTHER" id="PTHR43303:SF4">
    <property type="entry name" value="NADPH DEHYDROGENASE C23G7.10C-RELATED"/>
    <property type="match status" value="1"/>
</dbReference>
<evidence type="ECO:0000259" key="6">
    <source>
        <dbReference type="Pfam" id="PF00724"/>
    </source>
</evidence>
<comment type="caution">
    <text evidence="7">The sequence shown here is derived from an EMBL/GenBank/DDBJ whole genome shotgun (WGS) entry which is preliminary data.</text>
</comment>
<dbReference type="Proteomes" id="UP000580517">
    <property type="component" value="Unassembled WGS sequence"/>
</dbReference>
<evidence type="ECO:0000256" key="1">
    <source>
        <dbReference type="ARBA" id="ARBA00001917"/>
    </source>
</evidence>